<proteinExistence type="predicted"/>
<sequence length="641" mass="66924">MQLSRSLLPISWALGLGLVAASPYAPAPVLQARNAPGLTTRDTLRDIARGLSAVRVEGRDASFKSNKTILDTSWSGATLFKAVIAGSPSTGGQGSASVSVGADIVCQTCYIKGSAEASFTVSGNGNVSDVFLNYTKSVSTEVENITDTVFGQLKDTLEKDAQDIVTLDFGDITFPTFDIDFNVDLPPLPAVSLKFQFDDDFELYMQLDTKLTGGATYTLPLYASKSELGVAIGDDILAGVAVVIDLVLDVQSAIEISSGFHLKLDKGVGMELQMFAQNVSSVDFPGGQFEFLPVVLVGDSTVLKGVLRVTLKAGLQYKSPSVNILGNDLAASAGVSVEVHANVAEFTTNITSPSSGNTDKACDLQVVEKYQFALGAAAGATIAFLGNTWGPVPNTQVPLFYTTLGSACAVRGTASSTTAAATTSPGKRELPMAAPVPRQTPPPQLRARQAANSLTTTTLTSTATYTGQTCMSSGLVNCPASLQATTKLTSVLSLITALPSGATPTFPAQSVASVLSTVPFGTNAQQISQTSGTPTPFTPPPTPSQVAEEFKSWLDGDTNGVSNKIIFGVALGLGIPVLIALISCLVHCCRRRRYAPVPQQAPASGPTIINVGQPVPYTPQYSPTPSAKAKETVTVRTTERY</sequence>
<organism evidence="4 5">
    <name type="scientific">Diplogelasinospora grovesii</name>
    <dbReference type="NCBI Taxonomy" id="303347"/>
    <lineage>
        <taxon>Eukaryota</taxon>
        <taxon>Fungi</taxon>
        <taxon>Dikarya</taxon>
        <taxon>Ascomycota</taxon>
        <taxon>Pezizomycotina</taxon>
        <taxon>Sordariomycetes</taxon>
        <taxon>Sordariomycetidae</taxon>
        <taxon>Sordariales</taxon>
        <taxon>Diplogelasinosporaceae</taxon>
        <taxon>Diplogelasinospora</taxon>
    </lineage>
</organism>
<keyword evidence="5" id="KW-1185">Reference proteome</keyword>
<evidence type="ECO:0000256" key="3">
    <source>
        <dbReference type="SAM" id="SignalP"/>
    </source>
</evidence>
<keyword evidence="2" id="KW-0472">Membrane</keyword>
<keyword evidence="3" id="KW-0732">Signal</keyword>
<evidence type="ECO:0008006" key="6">
    <source>
        <dbReference type="Google" id="ProtNLM"/>
    </source>
</evidence>
<feature type="compositionally biased region" description="Basic and acidic residues" evidence="1">
    <location>
        <begin position="628"/>
        <end position="641"/>
    </location>
</feature>
<feature type="region of interest" description="Disordered" evidence="1">
    <location>
        <begin position="417"/>
        <end position="445"/>
    </location>
</feature>
<evidence type="ECO:0000313" key="5">
    <source>
        <dbReference type="Proteomes" id="UP001303473"/>
    </source>
</evidence>
<evidence type="ECO:0000256" key="1">
    <source>
        <dbReference type="SAM" id="MobiDB-lite"/>
    </source>
</evidence>
<keyword evidence="2" id="KW-1133">Transmembrane helix</keyword>
<evidence type="ECO:0000256" key="2">
    <source>
        <dbReference type="SAM" id="Phobius"/>
    </source>
</evidence>
<accession>A0AAN6N245</accession>
<feature type="signal peptide" evidence="3">
    <location>
        <begin position="1"/>
        <end position="21"/>
    </location>
</feature>
<reference evidence="5" key="1">
    <citation type="journal article" date="2023" name="Mol. Phylogenet. Evol.">
        <title>Genome-scale phylogeny and comparative genomics of the fungal order Sordariales.</title>
        <authorList>
            <person name="Hensen N."/>
            <person name="Bonometti L."/>
            <person name="Westerberg I."/>
            <person name="Brannstrom I.O."/>
            <person name="Guillou S."/>
            <person name="Cros-Aarteil S."/>
            <person name="Calhoun S."/>
            <person name="Haridas S."/>
            <person name="Kuo A."/>
            <person name="Mondo S."/>
            <person name="Pangilinan J."/>
            <person name="Riley R."/>
            <person name="LaButti K."/>
            <person name="Andreopoulos B."/>
            <person name="Lipzen A."/>
            <person name="Chen C."/>
            <person name="Yan M."/>
            <person name="Daum C."/>
            <person name="Ng V."/>
            <person name="Clum A."/>
            <person name="Steindorff A."/>
            <person name="Ohm R.A."/>
            <person name="Martin F."/>
            <person name="Silar P."/>
            <person name="Natvig D.O."/>
            <person name="Lalanne C."/>
            <person name="Gautier V."/>
            <person name="Ament-Velasquez S.L."/>
            <person name="Kruys A."/>
            <person name="Hutchinson M.I."/>
            <person name="Powell A.J."/>
            <person name="Barry K."/>
            <person name="Miller A.N."/>
            <person name="Grigoriev I.V."/>
            <person name="Debuchy R."/>
            <person name="Gladieux P."/>
            <person name="Hiltunen Thoren M."/>
            <person name="Johannesson H."/>
        </authorList>
    </citation>
    <scope>NUCLEOTIDE SEQUENCE [LARGE SCALE GENOMIC DNA]</scope>
    <source>
        <strain evidence="5">CBS 340.73</strain>
    </source>
</reference>
<dbReference type="EMBL" id="MU853846">
    <property type="protein sequence ID" value="KAK3937756.1"/>
    <property type="molecule type" value="Genomic_DNA"/>
</dbReference>
<keyword evidence="2" id="KW-0812">Transmembrane</keyword>
<feature type="region of interest" description="Disordered" evidence="1">
    <location>
        <begin position="619"/>
        <end position="641"/>
    </location>
</feature>
<dbReference type="Proteomes" id="UP001303473">
    <property type="component" value="Unassembled WGS sequence"/>
</dbReference>
<evidence type="ECO:0000313" key="4">
    <source>
        <dbReference type="EMBL" id="KAK3937756.1"/>
    </source>
</evidence>
<feature type="chain" id="PRO_5043012079" description="Mid2 domain-containing protein" evidence="3">
    <location>
        <begin position="22"/>
        <end position="641"/>
    </location>
</feature>
<protein>
    <recommendedName>
        <fullName evidence="6">Mid2 domain-containing protein</fullName>
    </recommendedName>
</protein>
<gene>
    <name evidence="4" type="ORF">QBC46DRAFT_356408</name>
</gene>
<feature type="transmembrane region" description="Helical" evidence="2">
    <location>
        <begin position="565"/>
        <end position="586"/>
    </location>
</feature>
<comment type="caution">
    <text evidence="4">The sequence shown here is derived from an EMBL/GenBank/DDBJ whole genome shotgun (WGS) entry which is preliminary data.</text>
</comment>
<name>A0AAN6N245_9PEZI</name>
<dbReference type="AlphaFoldDB" id="A0AAN6N245"/>